<dbReference type="SMART" id="SM01294">
    <property type="entry name" value="PKS_PP_betabranch"/>
    <property type="match status" value="1"/>
</dbReference>
<dbReference type="Pfam" id="PF00698">
    <property type="entry name" value="Acyl_transf_1"/>
    <property type="match status" value="1"/>
</dbReference>
<evidence type="ECO:0000256" key="5">
    <source>
        <dbReference type="PROSITE-ProRule" id="PRU01363"/>
    </source>
</evidence>
<evidence type="ECO:0000256" key="3">
    <source>
        <dbReference type="ARBA" id="ARBA00022679"/>
    </source>
</evidence>
<evidence type="ECO:0000256" key="1">
    <source>
        <dbReference type="ARBA" id="ARBA00022450"/>
    </source>
</evidence>
<dbReference type="FunFam" id="3.40.366.10:FF:000002">
    <property type="entry name" value="Probable polyketide synthase 2"/>
    <property type="match status" value="1"/>
</dbReference>
<dbReference type="PROSITE" id="PS52019">
    <property type="entry name" value="PKS_MFAS_DH"/>
    <property type="match status" value="1"/>
</dbReference>
<name>A0AAJ0FSA4_9PEZI</name>
<dbReference type="InterPro" id="IPR030918">
    <property type="entry name" value="PT_fungal_PKS"/>
</dbReference>
<dbReference type="PROSITE" id="PS00606">
    <property type="entry name" value="KS3_1"/>
    <property type="match status" value="1"/>
</dbReference>
<dbReference type="Pfam" id="PF14765">
    <property type="entry name" value="PS-DH"/>
    <property type="match status" value="1"/>
</dbReference>
<keyword evidence="4" id="KW-0511">Multifunctional enzyme</keyword>
<dbReference type="InterPro" id="IPR049551">
    <property type="entry name" value="PKS_DH_C"/>
</dbReference>
<reference evidence="10" key="1">
    <citation type="submission" date="2023-06" db="EMBL/GenBank/DDBJ databases">
        <title>Genome-scale phylogeny and comparative genomics of the fungal order Sordariales.</title>
        <authorList>
            <consortium name="Lawrence Berkeley National Laboratory"/>
            <person name="Hensen N."/>
            <person name="Bonometti L."/>
            <person name="Westerberg I."/>
            <person name="Brannstrom I.O."/>
            <person name="Guillou S."/>
            <person name="Cros-Aarteil S."/>
            <person name="Calhoun S."/>
            <person name="Haridas S."/>
            <person name="Kuo A."/>
            <person name="Mondo S."/>
            <person name="Pangilinan J."/>
            <person name="Riley R."/>
            <person name="Labutti K."/>
            <person name="Andreopoulos B."/>
            <person name="Lipzen A."/>
            <person name="Chen C."/>
            <person name="Yanf M."/>
            <person name="Daum C."/>
            <person name="Ng V."/>
            <person name="Clum A."/>
            <person name="Steindorff A."/>
            <person name="Ohm R."/>
            <person name="Martin F."/>
            <person name="Silar P."/>
            <person name="Natvig D."/>
            <person name="Lalanne C."/>
            <person name="Gautier V."/>
            <person name="Ament-Velasquez S.L."/>
            <person name="Kruys A."/>
            <person name="Hutchinson M.I."/>
            <person name="Powell A.J."/>
            <person name="Barry K."/>
            <person name="Miller A.N."/>
            <person name="Grigoriev I.V."/>
            <person name="Debuchy R."/>
            <person name="Gladieux P."/>
            <person name="Thoren M.H."/>
            <person name="Johannesson H."/>
        </authorList>
    </citation>
    <scope>NUCLEOTIDE SEQUENCE</scope>
    <source>
        <strain evidence="10">8032-3</strain>
    </source>
</reference>
<dbReference type="InterPro" id="IPR032088">
    <property type="entry name" value="SAT"/>
</dbReference>
<dbReference type="InterPro" id="IPR036736">
    <property type="entry name" value="ACP-like_sf"/>
</dbReference>
<dbReference type="InterPro" id="IPR016035">
    <property type="entry name" value="Acyl_Trfase/lysoPLipase"/>
</dbReference>
<dbReference type="GO" id="GO:0006633">
    <property type="term" value="P:fatty acid biosynthetic process"/>
    <property type="evidence" value="ECO:0007669"/>
    <property type="project" value="InterPro"/>
</dbReference>
<dbReference type="GO" id="GO:0004315">
    <property type="term" value="F:3-oxoacyl-[acyl-carrier-protein] synthase activity"/>
    <property type="evidence" value="ECO:0007669"/>
    <property type="project" value="InterPro"/>
</dbReference>
<keyword evidence="2" id="KW-0597">Phosphoprotein</keyword>
<dbReference type="InterPro" id="IPR014030">
    <property type="entry name" value="Ketoacyl_synth_N"/>
</dbReference>
<dbReference type="InterPro" id="IPR009081">
    <property type="entry name" value="PP-bd_ACP"/>
</dbReference>
<dbReference type="PANTHER" id="PTHR43775">
    <property type="entry name" value="FATTY ACID SYNTHASE"/>
    <property type="match status" value="1"/>
</dbReference>
<dbReference type="SUPFAM" id="SSF47336">
    <property type="entry name" value="ACP-like"/>
    <property type="match status" value="2"/>
</dbReference>
<evidence type="ECO:0000259" key="9">
    <source>
        <dbReference type="PROSITE" id="PS52019"/>
    </source>
</evidence>
<evidence type="ECO:0000313" key="11">
    <source>
        <dbReference type="Proteomes" id="UP001244011"/>
    </source>
</evidence>
<dbReference type="Proteomes" id="UP001244011">
    <property type="component" value="Unassembled WGS sequence"/>
</dbReference>
<keyword evidence="11" id="KW-1185">Reference proteome</keyword>
<keyword evidence="1" id="KW-0596">Phosphopantetheine</keyword>
<evidence type="ECO:0000256" key="6">
    <source>
        <dbReference type="SAM" id="MobiDB-lite"/>
    </source>
</evidence>
<dbReference type="PROSITE" id="PS00012">
    <property type="entry name" value="PHOSPHOPANTETHEINE"/>
    <property type="match status" value="1"/>
</dbReference>
<dbReference type="EMBL" id="MU838999">
    <property type="protein sequence ID" value="KAK1770970.1"/>
    <property type="molecule type" value="Genomic_DNA"/>
</dbReference>
<dbReference type="InterPro" id="IPR020806">
    <property type="entry name" value="PKS_PP-bd"/>
</dbReference>
<sequence length="2162" mass="235159">MADKLTFLLFGDQSLDTHGFLADFFRRGNQGYLAKGFIEQASQALRNEVEGLAKLERSKLPTFRNLQQLNERYHAQKLKHPGVDGALLCVSQLAHYIDHAEKNHEDVTSHDQTYLVGLCSGLFAASAVATTPSLSALVPVAVQVVLLAFRTGSYVHNLAERLNPAFEKSESWTHIYAGIGKAEVSKLLEDFHQKNGIPTASRAYVSATSVNSIAISGPPTTLKALSSSGVIPHRPTSIPVYGPYHAAHLHYDSDLEKILRLDDEKFLDSIVATKPRSAVLSCATGTRFTETETLPLLKAVVFEILNETLVFNNVLDGCLSLARNFQGDRCLILSLGPTQNAATLANLIQSQTHLEVTLRKPQPISEHSISSAIGNHGSRGRAKLAIVGMAGRFPDAATHEKLWELLSKGLDVHRVVPKDRFNVETHVDPSGRIMNTSHTPYGCWIENPGLFDPRFFNMSPREAYQTDPMQRMALATAYEALEMSGYVPNRTPSTKLDRVGTFYGQTSDDWREINAAQEVDTYFITGGVRAFGPGRINYHFGFSGPSLNIDTACSSSAAAMNVACSALWARDCDTAIVGGLSCMTNPDIFSGLSRGQFLSKKGPCATFDNEADGYCRGDGCASVIVKRLEDAIADKDNVLAVILGTATNHSADAISITHPHGPTQSILSTSILDEAGVDPLDVDYVEMHGTGTQAGDGTEMKSVTDVFAPANRKRPADRPLYIGTVKANVGHGEAASGVTALIKVLLMLQKNAIPPHVGIKQGSVINKTFPKDLSDRNVNIAFHMTPLRRSDGKPRRIFVNNFSAAGGNTGLLIEDGPKLKPALADPRTSHIVTVTGKSKAAMIRNAERIVSWIESNPETPVSHLAYTTAARRIQHYWRMNVAASSLPEAKKAISDRLKENFVPVLPEQPKVALMFTGQGSQYAGLGKDFYAHFSVFRQAIDEFDSIARIHGFPSFLPLIDGSEPDVTKLSPVVVQLGLACFEMAIARLWASWGIKPYVVLGHSLGEYPALNVAGVLSASDTIYLVGARARLLVNKCTANTHAMLAIQGSVETVMEAVGARAAHVNVACVNGPRETVLSGAASQIAEIAQHLGETGFKCTQLQVPFAFHSAQVDSILDEFENISRSVRFMTPQIPIISPLLGKLLENEPINPEYLRRHAREPVNFLGGLISAQQTGAIDEKTVWLEVGPHPICAGMVKAAFGASTIAVPTLRRKEESYKTLTASLCTLHTAGLNIDFNEFHRDFSKSVRLLDLPSYSFDEKTYWLQYEGDWCLTKNRVAKADPKLLLPAKPKLSTTTVQKIIREEVKDDVAIVEIESDLCQEQLRHAVSGHMVNGAPLCPSSLYGDMAMTVCDYAYKLVRPEAKNIGSNVAHMEVPKTLIFDDTAKSHILRLTVTANVKLGSADLVFHTGEGAKRTDHATCKVYFNDVEEWQNDFDRVAYLIKSRIDALMVAERAGQASKIGRGLAYKLFGALVDYNRRYQGMEEVILDSETCEATAKIRFQTKEEDGSFFFSPYHIDSLCHISGFIINGTDAVDSREQVFISHGWGSLRFTEVPDRNKEYRSYIRMQPVKGSKVMAGDAYVFDGDKIIGMCGDLKFQAIPRKVLNMVLPPRGAYAVGAAAAPARPAAPAAKKASPVKETKIVTPGNIAKVNQKLKSVISEVMDILAREVGVGHDELADNIAFTDLGVDSLMSLTVSGKIREELELDLSSNAFVDFPTIGSFKGYLAQFETAGSKKSMDWRDSGDSSGSDSTPEMGSDSDITTPLAEDDTCSVKGDGSSAGTDGLQAIVRETIASEMGVDVDEVQAAPDLANLGMDSLMSLSILGALREKTGLNIPSDLFVANPSLKDVERALGITTAVKRPSAPKVAAAKPALAPAAPVHPRIGLEEPCPTKPPRPGHIVDNWPHRKATSLLLSGNHRTASKNLFMIPDGSGSSTSYVEIAEIGGDWAVWGLFSPFLKTPEEYNCGVYGMAAKFIEEMKRRQPAGPYSLSGWSAGGVIAYEIVDQLTKAGERVDRLIIIDAPCPVTIEPLPQGLHAWFASIGMLGEKGDKIPPWLLPHFAASVTALSNYDAEPIAKDRCPNVTAIWCEDGVCNLPTDPRPEPYPKGHALFLLDNRSDFGPNRWDEYLDADKMSFRHMPGNHFSMMHGDLAKQLNGFLREALL</sequence>
<dbReference type="Pfam" id="PF02801">
    <property type="entry name" value="Ketoacyl-synt_C"/>
    <property type="match status" value="1"/>
</dbReference>
<dbReference type="Gene3D" id="3.30.70.3290">
    <property type="match status" value="1"/>
</dbReference>
<dbReference type="InterPro" id="IPR029058">
    <property type="entry name" value="AB_hydrolase_fold"/>
</dbReference>
<dbReference type="CDD" id="cd00833">
    <property type="entry name" value="PKS"/>
    <property type="match status" value="1"/>
</dbReference>
<feature type="region of interest" description="Disordered" evidence="6">
    <location>
        <begin position="1735"/>
        <end position="1778"/>
    </location>
</feature>
<dbReference type="InterPro" id="IPR014031">
    <property type="entry name" value="Ketoacyl_synth_C"/>
</dbReference>
<organism evidence="10 11">
    <name type="scientific">Phialemonium atrogriseum</name>
    <dbReference type="NCBI Taxonomy" id="1093897"/>
    <lineage>
        <taxon>Eukaryota</taxon>
        <taxon>Fungi</taxon>
        <taxon>Dikarya</taxon>
        <taxon>Ascomycota</taxon>
        <taxon>Pezizomycotina</taxon>
        <taxon>Sordariomycetes</taxon>
        <taxon>Sordariomycetidae</taxon>
        <taxon>Cephalothecales</taxon>
        <taxon>Cephalothecaceae</taxon>
        <taxon>Phialemonium</taxon>
    </lineage>
</organism>
<dbReference type="GO" id="GO:0004312">
    <property type="term" value="F:fatty acid synthase activity"/>
    <property type="evidence" value="ECO:0007669"/>
    <property type="project" value="TreeGrafter"/>
</dbReference>
<dbReference type="PANTHER" id="PTHR43775:SF37">
    <property type="entry name" value="SI:DKEY-61P9.11"/>
    <property type="match status" value="1"/>
</dbReference>
<feature type="domain" description="Ketosynthase family 3 (KS3)" evidence="8">
    <location>
        <begin position="381"/>
        <end position="815"/>
    </location>
</feature>
<feature type="active site" description="Proton donor; for dehydratase activity" evidence="5">
    <location>
        <position position="1517"/>
    </location>
</feature>
<dbReference type="SMART" id="SM00825">
    <property type="entry name" value="PKS_KS"/>
    <property type="match status" value="1"/>
</dbReference>
<dbReference type="GeneID" id="85305982"/>
<dbReference type="InterPro" id="IPR016036">
    <property type="entry name" value="Malonyl_transacylase_ACP-bd"/>
</dbReference>
<evidence type="ECO:0000256" key="2">
    <source>
        <dbReference type="ARBA" id="ARBA00022553"/>
    </source>
</evidence>
<dbReference type="InterPro" id="IPR049900">
    <property type="entry name" value="PKS_mFAS_DH"/>
</dbReference>
<feature type="region of interest" description="N-terminal hotdog fold" evidence="5">
    <location>
        <begin position="1298"/>
        <end position="1429"/>
    </location>
</feature>
<feature type="domain" description="Carrier" evidence="7">
    <location>
        <begin position="1648"/>
        <end position="1729"/>
    </location>
</feature>
<feature type="region of interest" description="C-terminal hotdog fold" evidence="5">
    <location>
        <begin position="1457"/>
        <end position="1605"/>
    </location>
</feature>
<feature type="domain" description="Carrier" evidence="7">
    <location>
        <begin position="1779"/>
        <end position="1856"/>
    </location>
</feature>
<accession>A0AAJ0FSA4</accession>
<comment type="caution">
    <text evidence="10">The sequence shown here is derived from an EMBL/GenBank/DDBJ whole genome shotgun (WGS) entry which is preliminary data.</text>
</comment>
<dbReference type="SUPFAM" id="SSF53901">
    <property type="entry name" value="Thiolase-like"/>
    <property type="match status" value="1"/>
</dbReference>
<keyword evidence="3" id="KW-0808">Transferase</keyword>
<evidence type="ECO:0000256" key="4">
    <source>
        <dbReference type="ARBA" id="ARBA00023268"/>
    </source>
</evidence>
<dbReference type="InterPro" id="IPR016039">
    <property type="entry name" value="Thiolase-like"/>
</dbReference>
<dbReference type="SMART" id="SM00823">
    <property type="entry name" value="PKS_PP"/>
    <property type="match status" value="2"/>
</dbReference>
<dbReference type="InterPro" id="IPR020841">
    <property type="entry name" value="PKS_Beta-ketoAc_synthase_dom"/>
</dbReference>
<feature type="domain" description="PKS/mFAS DH" evidence="9">
    <location>
        <begin position="1298"/>
        <end position="1605"/>
    </location>
</feature>
<dbReference type="Pfam" id="PF00109">
    <property type="entry name" value="ketoacyl-synt"/>
    <property type="match status" value="1"/>
</dbReference>
<dbReference type="Gene3D" id="1.10.1200.10">
    <property type="entry name" value="ACP-like"/>
    <property type="match status" value="2"/>
</dbReference>
<dbReference type="Pfam" id="PF16073">
    <property type="entry name" value="SAT"/>
    <property type="match status" value="1"/>
</dbReference>
<dbReference type="PROSITE" id="PS52004">
    <property type="entry name" value="KS3_2"/>
    <property type="match status" value="1"/>
</dbReference>
<dbReference type="InterPro" id="IPR050091">
    <property type="entry name" value="PKS_NRPS_Biosynth_Enz"/>
</dbReference>
<evidence type="ECO:0000313" key="10">
    <source>
        <dbReference type="EMBL" id="KAK1770970.1"/>
    </source>
</evidence>
<dbReference type="Pfam" id="PF00975">
    <property type="entry name" value="Thioesterase"/>
    <property type="match status" value="1"/>
</dbReference>
<proteinExistence type="predicted"/>
<dbReference type="SUPFAM" id="SSF53474">
    <property type="entry name" value="alpha/beta-Hydrolases"/>
    <property type="match status" value="1"/>
</dbReference>
<dbReference type="FunFam" id="1.10.1200.10:FF:000011">
    <property type="entry name" value="Sterigmatocystin biosynthesis polyketide synthase"/>
    <property type="match status" value="1"/>
</dbReference>
<dbReference type="InterPro" id="IPR018201">
    <property type="entry name" value="Ketoacyl_synth_AS"/>
</dbReference>
<dbReference type="Gene3D" id="3.40.47.10">
    <property type="match status" value="1"/>
</dbReference>
<dbReference type="InterPro" id="IPR001031">
    <property type="entry name" value="Thioesterase"/>
</dbReference>
<gene>
    <name evidence="10" type="ORF">QBC33DRAFT_224559</name>
</gene>
<dbReference type="NCBIfam" id="TIGR04532">
    <property type="entry name" value="PT_fungal_PKS"/>
    <property type="match status" value="1"/>
</dbReference>
<dbReference type="InterPro" id="IPR001227">
    <property type="entry name" value="Ac_transferase_dom_sf"/>
</dbReference>
<dbReference type="RefSeq" id="XP_060287183.1">
    <property type="nucleotide sequence ID" value="XM_060422795.1"/>
</dbReference>
<dbReference type="GO" id="GO:0031177">
    <property type="term" value="F:phosphopantetheine binding"/>
    <property type="evidence" value="ECO:0007669"/>
    <property type="project" value="InterPro"/>
</dbReference>
<dbReference type="GO" id="GO:0044550">
    <property type="term" value="P:secondary metabolite biosynthetic process"/>
    <property type="evidence" value="ECO:0007669"/>
    <property type="project" value="UniProtKB-ARBA"/>
</dbReference>
<dbReference type="FunFam" id="3.10.129.110:FF:000001">
    <property type="entry name" value="Sterigmatocystin biosynthesis polyketide synthase"/>
    <property type="match status" value="1"/>
</dbReference>
<dbReference type="InterPro" id="IPR042104">
    <property type="entry name" value="PKS_dehydratase_sf"/>
</dbReference>
<dbReference type="SUPFAM" id="SSF55048">
    <property type="entry name" value="Probable ACP-binding domain of malonyl-CoA ACP transacylase"/>
    <property type="match status" value="1"/>
</dbReference>
<dbReference type="Pfam" id="PF00550">
    <property type="entry name" value="PP-binding"/>
    <property type="match status" value="2"/>
</dbReference>
<evidence type="ECO:0000259" key="7">
    <source>
        <dbReference type="PROSITE" id="PS50075"/>
    </source>
</evidence>
<dbReference type="SUPFAM" id="SSF52151">
    <property type="entry name" value="FabD/lysophospholipase-like"/>
    <property type="match status" value="1"/>
</dbReference>
<dbReference type="InterPro" id="IPR006162">
    <property type="entry name" value="Ppantetheine_attach_site"/>
</dbReference>
<dbReference type="PROSITE" id="PS50075">
    <property type="entry name" value="CARRIER"/>
    <property type="match status" value="2"/>
</dbReference>
<dbReference type="SMART" id="SM00827">
    <property type="entry name" value="PKS_AT"/>
    <property type="match status" value="1"/>
</dbReference>
<dbReference type="Gene3D" id="3.10.129.110">
    <property type="entry name" value="Polyketide synthase dehydratase"/>
    <property type="match status" value="1"/>
</dbReference>
<feature type="active site" description="Proton acceptor; for dehydratase activity" evidence="5">
    <location>
        <position position="1330"/>
    </location>
</feature>
<dbReference type="Gene3D" id="3.40.50.1820">
    <property type="entry name" value="alpha/beta hydrolase"/>
    <property type="match status" value="1"/>
</dbReference>
<dbReference type="InterPro" id="IPR014043">
    <property type="entry name" value="Acyl_transferase_dom"/>
</dbReference>
<protein>
    <submittedName>
        <fullName evidence="10">Ketoacyl-synt-domain-containing protein</fullName>
    </submittedName>
</protein>
<dbReference type="Gene3D" id="3.40.366.10">
    <property type="entry name" value="Malonyl-Coenzyme A Acyl Carrier Protein, domain 2"/>
    <property type="match status" value="2"/>
</dbReference>
<evidence type="ECO:0000259" key="8">
    <source>
        <dbReference type="PROSITE" id="PS52004"/>
    </source>
</evidence>